<dbReference type="InterPro" id="IPR008927">
    <property type="entry name" value="6-PGluconate_DH-like_C_sf"/>
</dbReference>
<dbReference type="InterPro" id="IPR013752">
    <property type="entry name" value="KPA_reductase"/>
</dbReference>
<evidence type="ECO:0000259" key="2">
    <source>
        <dbReference type="Pfam" id="PF02558"/>
    </source>
</evidence>
<feature type="compositionally biased region" description="Pro residues" evidence="1">
    <location>
        <begin position="596"/>
        <end position="607"/>
    </location>
</feature>
<feature type="compositionally biased region" description="Low complexity" evidence="1">
    <location>
        <begin position="653"/>
        <end position="668"/>
    </location>
</feature>
<dbReference type="Pfam" id="PF08546">
    <property type="entry name" value="ApbA_C"/>
    <property type="match status" value="1"/>
</dbReference>
<evidence type="ECO:0000313" key="4">
    <source>
        <dbReference type="EMBL" id="EAW08845.1"/>
    </source>
</evidence>
<dbReference type="GeneID" id="4702363"/>
<dbReference type="OMA" id="IWVGATN"/>
<evidence type="ECO:0000313" key="5">
    <source>
        <dbReference type="Proteomes" id="UP000006701"/>
    </source>
</evidence>
<gene>
    <name evidence="4" type="ORF">ACLA_097860</name>
</gene>
<reference evidence="4 5" key="1">
    <citation type="journal article" date="2008" name="PLoS Genet.">
        <title>Genomic islands in the pathogenic filamentous fungus Aspergillus fumigatus.</title>
        <authorList>
            <person name="Fedorova N.D."/>
            <person name="Khaldi N."/>
            <person name="Joardar V.S."/>
            <person name="Maiti R."/>
            <person name="Amedeo P."/>
            <person name="Anderson M.J."/>
            <person name="Crabtree J."/>
            <person name="Silva J.C."/>
            <person name="Badger J.H."/>
            <person name="Albarraq A."/>
            <person name="Angiuoli S."/>
            <person name="Bussey H."/>
            <person name="Bowyer P."/>
            <person name="Cotty P.J."/>
            <person name="Dyer P.S."/>
            <person name="Egan A."/>
            <person name="Galens K."/>
            <person name="Fraser-Liggett C.M."/>
            <person name="Haas B.J."/>
            <person name="Inman J.M."/>
            <person name="Kent R."/>
            <person name="Lemieux S."/>
            <person name="Malavazi I."/>
            <person name="Orvis J."/>
            <person name="Roemer T."/>
            <person name="Ronning C.M."/>
            <person name="Sundaram J.P."/>
            <person name="Sutton G."/>
            <person name="Turner G."/>
            <person name="Venter J.C."/>
            <person name="White O.R."/>
            <person name="Whitty B.R."/>
            <person name="Youngman P."/>
            <person name="Wolfe K.H."/>
            <person name="Goldman G.H."/>
            <person name="Wortman J.R."/>
            <person name="Jiang B."/>
            <person name="Denning D.W."/>
            <person name="Nierman W.C."/>
        </authorList>
    </citation>
    <scope>NUCLEOTIDE SEQUENCE [LARGE SCALE GENOMIC DNA]</scope>
    <source>
        <strain evidence="5">ATCC 1007 / CBS 513.65 / DSM 816 / NCTC 3887 / NRRL 1</strain>
    </source>
</reference>
<dbReference type="Gene3D" id="3.40.50.720">
    <property type="entry name" value="NAD(P)-binding Rossmann-like Domain"/>
    <property type="match status" value="1"/>
</dbReference>
<organism evidence="4 5">
    <name type="scientific">Aspergillus clavatus (strain ATCC 1007 / CBS 513.65 / DSM 816 / NCTC 3887 / NRRL 1 / QM 1276 / 107)</name>
    <dbReference type="NCBI Taxonomy" id="344612"/>
    <lineage>
        <taxon>Eukaryota</taxon>
        <taxon>Fungi</taxon>
        <taxon>Dikarya</taxon>
        <taxon>Ascomycota</taxon>
        <taxon>Pezizomycotina</taxon>
        <taxon>Eurotiomycetes</taxon>
        <taxon>Eurotiomycetidae</taxon>
        <taxon>Eurotiales</taxon>
        <taxon>Aspergillaceae</taxon>
        <taxon>Aspergillus</taxon>
        <taxon>Aspergillus subgen. Fumigati</taxon>
    </lineage>
</organism>
<dbReference type="PANTHER" id="PTHR21708:SF25">
    <property type="entry name" value="PROTEIN PAM1-RELATED"/>
    <property type="match status" value="1"/>
</dbReference>
<dbReference type="Proteomes" id="UP000006701">
    <property type="component" value="Unassembled WGS sequence"/>
</dbReference>
<dbReference type="PANTHER" id="PTHR21708">
    <property type="entry name" value="PROBABLE 2-DEHYDROPANTOATE 2-REDUCTASE"/>
    <property type="match status" value="1"/>
</dbReference>
<dbReference type="Gene3D" id="1.10.1040.10">
    <property type="entry name" value="N-(1-d-carboxylethyl)-l-norvaline Dehydrogenase, domain 2"/>
    <property type="match status" value="1"/>
</dbReference>
<dbReference type="InterPro" id="IPR051402">
    <property type="entry name" value="KPR-Related"/>
</dbReference>
<feature type="region of interest" description="Disordered" evidence="1">
    <location>
        <begin position="541"/>
        <end position="693"/>
    </location>
</feature>
<feature type="region of interest" description="Disordered" evidence="1">
    <location>
        <begin position="467"/>
        <end position="497"/>
    </location>
</feature>
<feature type="domain" description="Ketopantoate reductase N-terminal" evidence="2">
    <location>
        <begin position="11"/>
        <end position="109"/>
    </location>
</feature>
<dbReference type="Pfam" id="PF02558">
    <property type="entry name" value="ApbA"/>
    <property type="match status" value="1"/>
</dbReference>
<dbReference type="HOGENOM" id="CLU_021479_0_0_1"/>
<feature type="compositionally biased region" description="Polar residues" evidence="1">
    <location>
        <begin position="565"/>
        <end position="577"/>
    </location>
</feature>
<proteinExistence type="predicted"/>
<dbReference type="FunFam" id="1.10.1040.10:FF:000017">
    <property type="entry name" value="2-dehydropantoate 2-reductase"/>
    <property type="match status" value="1"/>
</dbReference>
<dbReference type="InterPro" id="IPR013328">
    <property type="entry name" value="6PGD_dom2"/>
</dbReference>
<dbReference type="KEGG" id="act:ACLA_097860"/>
<dbReference type="GO" id="GO:0005737">
    <property type="term" value="C:cytoplasm"/>
    <property type="evidence" value="ECO:0007669"/>
    <property type="project" value="TreeGrafter"/>
</dbReference>
<dbReference type="eggNOG" id="ENOG502QT3Z">
    <property type="taxonomic scope" value="Eukaryota"/>
</dbReference>
<name>A1CMQ8_ASPCL</name>
<feature type="domain" description="Ketopantoate reductase C-terminal" evidence="3">
    <location>
        <begin position="142"/>
        <end position="264"/>
    </location>
</feature>
<accession>A1CMQ8</accession>
<feature type="compositionally biased region" description="Polar residues" evidence="1">
    <location>
        <begin position="541"/>
        <end position="551"/>
    </location>
</feature>
<dbReference type="OrthoDB" id="5302359at2759"/>
<evidence type="ECO:0000256" key="1">
    <source>
        <dbReference type="SAM" id="MobiDB-lite"/>
    </source>
</evidence>
<dbReference type="SUPFAM" id="SSF48179">
    <property type="entry name" value="6-phosphogluconate dehydrogenase C-terminal domain-like"/>
    <property type="match status" value="1"/>
</dbReference>
<feature type="compositionally biased region" description="Pro residues" evidence="1">
    <location>
        <begin position="279"/>
        <end position="299"/>
    </location>
</feature>
<dbReference type="AlphaFoldDB" id="A1CMQ8"/>
<evidence type="ECO:0000259" key="3">
    <source>
        <dbReference type="Pfam" id="PF08546"/>
    </source>
</evidence>
<dbReference type="EMBL" id="DS027058">
    <property type="protein sequence ID" value="EAW08845.1"/>
    <property type="molecule type" value="Genomic_DNA"/>
</dbReference>
<feature type="region of interest" description="Disordered" evidence="1">
    <location>
        <begin position="268"/>
        <end position="346"/>
    </location>
</feature>
<feature type="compositionally biased region" description="Polar residues" evidence="1">
    <location>
        <begin position="669"/>
        <end position="685"/>
    </location>
</feature>
<dbReference type="VEuPathDB" id="FungiDB:ACLA_097860"/>
<sequence length="693" mass="75124">MNASNPAMVLVRAPEEAASRENAYDYVLLCVKALPDVYDLAAVIESVVTPQHTCILVNTTNTLGVESQLEQRFPTNVVLSLVSGVEISQTGASEFEHLNSSDIWVGATNKNSNIPSSIQNDMAAALAMTLSSGQVNCKVSNNIRQEQFERMIGPIAFQPASVMFETSNHAQLLEKIGVRQLVTGLIEELIDLAKSQGCSFPSDFAQKTIEKMTANESASTMYQDFQSRRPMEIETYLGSPIKLATESGVRVPRIETLYAALHHINTQNLNNKTRTNESSPPPVLAQPPPRMSSAPPPRNGPMRPHPGGRTSSGMMMPPGRRGPPMPMPGMSRPPSAQPIPQSARLPPREPSLEGLEEFSHLVVYDDVAEGGVPHQNGSNGVHDMLPGPPPAGAELAIRERELALRQRELQLREQEMGMRRGPPRRAPPPRAPAFDEDDEDDYFDPMDTSLVPQINPDNVDMMSITSRRTRKAPSASQFRKNPEINLNGRPQSSFSRYLPGRKRASDRIMQEIPGLHDSLMDNPMMAYSSNRYGAVDRNQMQAGSRANSMTASRMGDYPPHPYPQSRRNSQSPATPYGNSGPRMGRPPTAQDQSHGPPGPHGGHPSPPGNMRAPVPRYPPGQGNAVGPQQVEQHYGVSNPHPAKGTPKHRSLTGSASASAESGDSGASANLDSEASAHSSQISLGGQQAVMPVR</sequence>
<protein>
    <submittedName>
        <fullName evidence="4">2-dehydropantoate 2-reductase, putative</fullName>
    </submittedName>
</protein>
<feature type="compositionally biased region" description="Polar residues" evidence="1">
    <location>
        <begin position="268"/>
        <end position="278"/>
    </location>
</feature>
<keyword evidence="5" id="KW-1185">Reference proteome</keyword>
<feature type="compositionally biased region" description="Low complexity" evidence="1">
    <location>
        <begin position="300"/>
        <end position="319"/>
    </location>
</feature>
<dbReference type="RefSeq" id="XP_001270271.1">
    <property type="nucleotide sequence ID" value="XM_001270270.1"/>
</dbReference>
<dbReference type="InterPro" id="IPR013332">
    <property type="entry name" value="KPR_N"/>
</dbReference>